<evidence type="ECO:0000313" key="9">
    <source>
        <dbReference type="Proteomes" id="UP000290444"/>
    </source>
</evidence>
<evidence type="ECO:0000256" key="6">
    <source>
        <dbReference type="SAM" id="MobiDB-lite"/>
    </source>
</evidence>
<feature type="transmembrane region" description="Helical" evidence="7">
    <location>
        <begin position="311"/>
        <end position="335"/>
    </location>
</feature>
<dbReference type="AlphaFoldDB" id="A0A4Q1UPL6"/>
<evidence type="ECO:0000256" key="2">
    <source>
        <dbReference type="ARBA" id="ARBA00022475"/>
    </source>
</evidence>
<feature type="compositionally biased region" description="Basic and acidic residues" evidence="6">
    <location>
        <begin position="47"/>
        <end position="63"/>
    </location>
</feature>
<evidence type="ECO:0000256" key="7">
    <source>
        <dbReference type="SAM" id="Phobius"/>
    </source>
</evidence>
<sequence>MLESWSNVAYSEAKRVTSNAKRSQQPPRKGASLIDEEAASRAASTTEESKAALRAEEGDRGRDAAWPSQIPALGWKDIFWRLWEEFNKDRLLLVAAGATFYLLLALFPALAAFISIYGFVADPVTVADHVAYLGGLLPSGGLDLIRDQLQALARQKPGALGIGFFIGLGIALWSSNSGMKALFDAMNIAYEEREKRNFIALNLMSILFTVGALLIGIVLLLTVGVVPALLRYFYLDAWTETLVAAARWPVLVGTMLTGISLLYRFGPSRERAKWRWLSWGSLIATVAWIAASWLFSFYLQHFANYNATYGSLGAVVGLMMWTWISVIILIAGAAINAEMEHQTAIDSTTGPPLPMGKRGAVVADTLGKTAD</sequence>
<evidence type="ECO:0000313" key="8">
    <source>
        <dbReference type="EMBL" id="RXT38152.1"/>
    </source>
</evidence>
<feature type="compositionally biased region" description="Polar residues" evidence="6">
    <location>
        <begin position="16"/>
        <end position="26"/>
    </location>
</feature>
<feature type="transmembrane region" description="Helical" evidence="7">
    <location>
        <begin position="91"/>
        <end position="120"/>
    </location>
</feature>
<dbReference type="PANTHER" id="PTHR30213">
    <property type="entry name" value="INNER MEMBRANE PROTEIN YHJD"/>
    <property type="match status" value="1"/>
</dbReference>
<keyword evidence="5 7" id="KW-0472">Membrane</keyword>
<feature type="transmembrane region" description="Helical" evidence="7">
    <location>
        <begin position="246"/>
        <end position="265"/>
    </location>
</feature>
<dbReference type="Proteomes" id="UP000290444">
    <property type="component" value="Unassembled WGS sequence"/>
</dbReference>
<evidence type="ECO:0000256" key="5">
    <source>
        <dbReference type="ARBA" id="ARBA00023136"/>
    </source>
</evidence>
<organism evidence="8 9">
    <name type="scientific">Mesorhizobium erdmanii</name>
    <dbReference type="NCBI Taxonomy" id="1777866"/>
    <lineage>
        <taxon>Bacteria</taxon>
        <taxon>Pseudomonadati</taxon>
        <taxon>Pseudomonadota</taxon>
        <taxon>Alphaproteobacteria</taxon>
        <taxon>Hyphomicrobiales</taxon>
        <taxon>Phyllobacteriaceae</taxon>
        <taxon>Mesorhizobium</taxon>
    </lineage>
</organism>
<evidence type="ECO:0000256" key="4">
    <source>
        <dbReference type="ARBA" id="ARBA00022989"/>
    </source>
</evidence>
<dbReference type="NCBIfam" id="TIGR00765">
    <property type="entry name" value="yihY_not_rbn"/>
    <property type="match status" value="1"/>
</dbReference>
<comment type="caution">
    <text evidence="8">The sequence shown here is derived from an EMBL/GenBank/DDBJ whole genome shotgun (WGS) entry which is preliminary data.</text>
</comment>
<comment type="subcellular location">
    <subcellularLocation>
        <location evidence="1">Cell membrane</location>
        <topology evidence="1">Multi-pass membrane protein</topology>
    </subcellularLocation>
</comment>
<gene>
    <name evidence="8" type="ORF">B5V01_27080</name>
</gene>
<keyword evidence="2" id="KW-1003">Cell membrane</keyword>
<evidence type="ECO:0000256" key="1">
    <source>
        <dbReference type="ARBA" id="ARBA00004651"/>
    </source>
</evidence>
<proteinExistence type="predicted"/>
<accession>A0A4Q1UPL6</accession>
<feature type="region of interest" description="Disordered" evidence="6">
    <location>
        <begin position="1"/>
        <end position="63"/>
    </location>
</feature>
<dbReference type="InterPro" id="IPR017039">
    <property type="entry name" value="Virul_fac_BrkB"/>
</dbReference>
<protein>
    <submittedName>
        <fullName evidence="8">Ribonuclease</fullName>
    </submittedName>
</protein>
<dbReference type="EMBL" id="MZXX01000036">
    <property type="protein sequence ID" value="RXT38152.1"/>
    <property type="molecule type" value="Genomic_DNA"/>
</dbReference>
<evidence type="ECO:0000256" key="3">
    <source>
        <dbReference type="ARBA" id="ARBA00022692"/>
    </source>
</evidence>
<feature type="transmembrane region" description="Helical" evidence="7">
    <location>
        <begin position="159"/>
        <end position="178"/>
    </location>
</feature>
<keyword evidence="4 7" id="KW-1133">Transmembrane helix</keyword>
<dbReference type="Pfam" id="PF03631">
    <property type="entry name" value="Virul_fac_BrkB"/>
    <property type="match status" value="1"/>
</dbReference>
<keyword evidence="3 7" id="KW-0812">Transmembrane</keyword>
<dbReference type="GO" id="GO:0005886">
    <property type="term" value="C:plasma membrane"/>
    <property type="evidence" value="ECO:0007669"/>
    <property type="project" value="UniProtKB-SubCell"/>
</dbReference>
<reference evidence="8 9" key="1">
    <citation type="submission" date="2017-03" db="EMBL/GenBank/DDBJ databases">
        <authorList>
            <person name="Safronova V.I."/>
            <person name="Sazanova A.L."/>
            <person name="Chirak E.R."/>
        </authorList>
    </citation>
    <scope>NUCLEOTIDE SEQUENCE [LARGE SCALE GENOMIC DNA]</scope>
    <source>
        <strain evidence="8 9">Opo-242</strain>
    </source>
</reference>
<dbReference type="PANTHER" id="PTHR30213:SF0">
    <property type="entry name" value="UPF0761 MEMBRANE PROTEIN YIHY"/>
    <property type="match status" value="1"/>
</dbReference>
<feature type="transmembrane region" description="Helical" evidence="7">
    <location>
        <begin position="199"/>
        <end position="226"/>
    </location>
</feature>
<name>A0A4Q1UPL6_9HYPH</name>
<feature type="transmembrane region" description="Helical" evidence="7">
    <location>
        <begin position="277"/>
        <end position="299"/>
    </location>
</feature>